<organism evidence="9 10">
    <name type="scientific">Cannabis sativa</name>
    <name type="common">Hemp</name>
    <name type="synonym">Marijuana</name>
    <dbReference type="NCBI Taxonomy" id="3483"/>
    <lineage>
        <taxon>Eukaryota</taxon>
        <taxon>Viridiplantae</taxon>
        <taxon>Streptophyta</taxon>
        <taxon>Embryophyta</taxon>
        <taxon>Tracheophyta</taxon>
        <taxon>Spermatophyta</taxon>
        <taxon>Magnoliopsida</taxon>
        <taxon>eudicotyledons</taxon>
        <taxon>Gunneridae</taxon>
        <taxon>Pentapetalae</taxon>
        <taxon>rosids</taxon>
        <taxon>fabids</taxon>
        <taxon>Rosales</taxon>
        <taxon>Cannabaceae</taxon>
        <taxon>Cannabis</taxon>
    </lineage>
</organism>
<evidence type="ECO:0000256" key="3">
    <source>
        <dbReference type="ARBA" id="ARBA00022833"/>
    </source>
</evidence>
<feature type="domain" description="C3H1-type" evidence="7">
    <location>
        <begin position="38"/>
        <end position="65"/>
    </location>
</feature>
<dbReference type="AlphaFoldDB" id="A0A7J6DXC5"/>
<dbReference type="PROSITE" id="PS51644">
    <property type="entry name" value="HTH_OST"/>
    <property type="match status" value="1"/>
</dbReference>
<dbReference type="InterPro" id="IPR025605">
    <property type="entry name" value="OST-HTH/LOTUS_dom"/>
</dbReference>
<evidence type="ECO:0000256" key="5">
    <source>
        <dbReference type="ARBA" id="ARBA00023125"/>
    </source>
</evidence>
<keyword evidence="3 6" id="KW-0862">Zinc</keyword>
<evidence type="ECO:0000256" key="1">
    <source>
        <dbReference type="ARBA" id="ARBA00022723"/>
    </source>
</evidence>
<dbReference type="GO" id="GO:0003677">
    <property type="term" value="F:DNA binding"/>
    <property type="evidence" value="ECO:0007669"/>
    <property type="project" value="UniProtKB-KW"/>
</dbReference>
<proteinExistence type="predicted"/>
<feature type="zinc finger region" description="C3H1-type" evidence="6">
    <location>
        <begin position="38"/>
        <end position="65"/>
    </location>
</feature>
<feature type="non-terminal residue" evidence="9">
    <location>
        <position position="269"/>
    </location>
</feature>
<evidence type="ECO:0008006" key="11">
    <source>
        <dbReference type="Google" id="ProtNLM"/>
    </source>
</evidence>
<evidence type="ECO:0000313" key="10">
    <source>
        <dbReference type="Proteomes" id="UP000525078"/>
    </source>
</evidence>
<evidence type="ECO:0000256" key="2">
    <source>
        <dbReference type="ARBA" id="ARBA00022771"/>
    </source>
</evidence>
<dbReference type="PANTHER" id="PTHR24009">
    <property type="entry name" value="RNA-BINDING (RRM/RBD/RNP MOTIFS)"/>
    <property type="match status" value="1"/>
</dbReference>
<name>A0A7J6DXC5_CANSA</name>
<gene>
    <name evidence="9" type="ORF">F8388_026503</name>
</gene>
<dbReference type="InterPro" id="IPR000571">
    <property type="entry name" value="Znf_CCCH"/>
</dbReference>
<dbReference type="GO" id="GO:0003723">
    <property type="term" value="F:RNA binding"/>
    <property type="evidence" value="ECO:0007669"/>
    <property type="project" value="UniProtKB-KW"/>
</dbReference>
<protein>
    <recommendedName>
        <fullName evidence="11">C3H1-type domain-containing protein</fullName>
    </recommendedName>
</protein>
<reference evidence="9 10" key="1">
    <citation type="journal article" date="2020" name="bioRxiv">
        <title>Sequence and annotation of 42 cannabis genomes reveals extensive copy number variation in cannabinoid synthesis and pathogen resistance genes.</title>
        <authorList>
            <person name="Mckernan K.J."/>
            <person name="Helbert Y."/>
            <person name="Kane L.T."/>
            <person name="Ebling H."/>
            <person name="Zhang L."/>
            <person name="Liu B."/>
            <person name="Eaton Z."/>
            <person name="Mclaughlin S."/>
            <person name="Kingan S."/>
            <person name="Baybayan P."/>
            <person name="Concepcion G."/>
            <person name="Jordan M."/>
            <person name="Riva A."/>
            <person name="Barbazuk W."/>
            <person name="Harkins T."/>
        </authorList>
    </citation>
    <scope>NUCLEOTIDE SEQUENCE [LARGE SCALE GENOMIC DNA]</scope>
    <source>
        <strain evidence="10">cv. Jamaican Lion 4</strain>
        <tissue evidence="9">Leaf</tissue>
    </source>
</reference>
<dbReference type="EMBL" id="JAATIP010000355">
    <property type="protein sequence ID" value="KAF4350793.1"/>
    <property type="molecule type" value="Genomic_DNA"/>
</dbReference>
<dbReference type="InterPro" id="IPR036855">
    <property type="entry name" value="Znf_CCCH_sf"/>
</dbReference>
<evidence type="ECO:0000256" key="4">
    <source>
        <dbReference type="ARBA" id="ARBA00022884"/>
    </source>
</evidence>
<dbReference type="SUPFAM" id="SSF90229">
    <property type="entry name" value="CCCH zinc finger"/>
    <property type="match status" value="1"/>
</dbReference>
<keyword evidence="5" id="KW-0238">DNA-binding</keyword>
<evidence type="ECO:0000259" key="7">
    <source>
        <dbReference type="PROSITE" id="PS50103"/>
    </source>
</evidence>
<evidence type="ECO:0000256" key="6">
    <source>
        <dbReference type="PROSITE-ProRule" id="PRU00723"/>
    </source>
</evidence>
<keyword evidence="4" id="KW-0694">RNA-binding</keyword>
<keyword evidence="1 6" id="KW-0479">Metal-binding</keyword>
<dbReference type="GO" id="GO:0008270">
    <property type="term" value="F:zinc ion binding"/>
    <property type="evidence" value="ECO:0007669"/>
    <property type="project" value="UniProtKB-KW"/>
</dbReference>
<keyword evidence="2 6" id="KW-0863">Zinc-finger</keyword>
<evidence type="ECO:0000313" key="9">
    <source>
        <dbReference type="EMBL" id="KAF4350793.1"/>
    </source>
</evidence>
<dbReference type="Proteomes" id="UP000525078">
    <property type="component" value="Unassembled WGS sequence"/>
</dbReference>
<accession>A0A7J6DXC5</accession>
<sequence>MEQINSRVSGLGMDNYYPDVGIGGLNGRTSRSLSGLSEIPVKTCHYYIKGFCKHGSSCRYSHGKVIPESFSQAYDYANDDHLFSPGTLEKLELEIIELLKSRRGIPVSIASLPAMYYEKYGKYLQADGYLTESQRHGKVGYSLTKLLARLKNNIRLIERPHGQHALILAEDSTMYMDHQNEKIDPGPIVSGSRQIYLTFSAERTFTEEDVSIYLSMTNLLYFGRDKNAGGYGLALQMLKPILKELNKEGFSDIHIADFKANEELKEAQD</sequence>
<feature type="domain" description="HTH OST-type" evidence="8">
    <location>
        <begin position="87"/>
        <end position="171"/>
    </location>
</feature>
<dbReference type="Gene3D" id="2.30.30.1190">
    <property type="match status" value="1"/>
</dbReference>
<evidence type="ECO:0000259" key="8">
    <source>
        <dbReference type="PROSITE" id="PS51644"/>
    </source>
</evidence>
<dbReference type="PROSITE" id="PS50103">
    <property type="entry name" value="ZF_C3H1"/>
    <property type="match status" value="1"/>
</dbReference>
<comment type="caution">
    <text evidence="9">The sequence shown here is derived from an EMBL/GenBank/DDBJ whole genome shotgun (WGS) entry which is preliminary data.</text>
</comment>
<dbReference type="PANTHER" id="PTHR24009:SF40">
    <property type="entry name" value="C3H1-TYPE DOMAIN-CONTAINING PROTEIN"/>
    <property type="match status" value="1"/>
</dbReference>